<dbReference type="Proteomes" id="UP000007259">
    <property type="component" value="Chromosome 3"/>
</dbReference>
<feature type="region of interest" description="Disordered" evidence="1">
    <location>
        <begin position="288"/>
        <end position="326"/>
    </location>
</feature>
<dbReference type="EMBL" id="FR799556">
    <property type="protein sequence ID" value="CBZ23212.1"/>
    <property type="molecule type" value="Genomic_DNA"/>
</dbReference>
<name>E9AJW2_LEIMU</name>
<feature type="compositionally biased region" description="Polar residues" evidence="1">
    <location>
        <begin position="313"/>
        <end position="326"/>
    </location>
</feature>
<evidence type="ECO:0000313" key="2">
    <source>
        <dbReference type="EMBL" id="CBZ23212.1"/>
    </source>
</evidence>
<proteinExistence type="predicted"/>
<evidence type="ECO:0000313" key="3">
    <source>
        <dbReference type="Proteomes" id="UP000007259"/>
    </source>
</evidence>
<organism evidence="2 3">
    <name type="scientific">Leishmania mexicana (strain MHOM/GT/2001/U1103)</name>
    <dbReference type="NCBI Taxonomy" id="929439"/>
    <lineage>
        <taxon>Eukaryota</taxon>
        <taxon>Discoba</taxon>
        <taxon>Euglenozoa</taxon>
        <taxon>Kinetoplastea</taxon>
        <taxon>Metakinetoplastina</taxon>
        <taxon>Trypanosomatida</taxon>
        <taxon>Trypanosomatidae</taxon>
        <taxon>Leishmaniinae</taxon>
        <taxon>Leishmania</taxon>
    </lineage>
</organism>
<evidence type="ECO:0000256" key="1">
    <source>
        <dbReference type="SAM" id="MobiDB-lite"/>
    </source>
</evidence>
<dbReference type="PhylomeDB" id="E9AJW2"/>
<feature type="region of interest" description="Disordered" evidence="1">
    <location>
        <begin position="343"/>
        <end position="365"/>
    </location>
</feature>
<gene>
    <name evidence="2" type="ORF">LMXM_03_0790</name>
</gene>
<dbReference type="AlphaFoldDB" id="E9AJW2"/>
<protein>
    <submittedName>
        <fullName evidence="2">Uncharacterized protein</fullName>
    </submittedName>
</protein>
<dbReference type="KEGG" id="lmi:LMXM_03_0790"/>
<keyword evidence="3" id="KW-1185">Reference proteome</keyword>
<accession>E9AJW2</accession>
<reference evidence="2 3" key="1">
    <citation type="journal article" date="2011" name="Genome Res.">
        <title>Chromosome and gene copy number variation allow major structural change between species and strains of Leishmania.</title>
        <authorList>
            <person name="Rogers M.B."/>
            <person name="Hilley J.D."/>
            <person name="Dickens N.J."/>
            <person name="Wilkes J."/>
            <person name="Bates P.A."/>
            <person name="Depledge D.P."/>
            <person name="Harris D."/>
            <person name="Her Y."/>
            <person name="Herzyk P."/>
            <person name="Imamura H."/>
            <person name="Otto T.D."/>
            <person name="Sanders M."/>
            <person name="Seeger K."/>
            <person name="Dujardin J.C."/>
            <person name="Berriman M."/>
            <person name="Smith D.F."/>
            <person name="Hertz-Fowler C."/>
            <person name="Mottram J.C."/>
        </authorList>
    </citation>
    <scope>NUCLEOTIDE SEQUENCE [LARGE SCALE GENOMIC DNA]</scope>
    <source>
        <strain evidence="2 3">MHOM/GT/2001/U1103</strain>
    </source>
</reference>
<dbReference type="VEuPathDB" id="TriTrypDB:LmxM.03.0790"/>
<dbReference type="OMA" id="MTNGEVY"/>
<dbReference type="RefSeq" id="XP_003871747.1">
    <property type="nucleotide sequence ID" value="XM_003871698.1"/>
</dbReference>
<sequence length="446" mass="46392">MTNGEVYALLRRRRDERNAARHPPFGLQPVLADSHQRAAVATGAAAATAVVPSAAASASAISRAASVMSHSNVGQNSGSKAAPAGTIAITSSAAAAASTASILASPSSVHLVVLLTEVTMLNYIANHSSLLLESASPAPAGARARTCTLRDVYGPTSVYNRVVGSESRSGAAVGASATAAGSLVDSELVSSCYAKLASHRPGTRGHVRGVEELLEHFEEVGRAQERFYAAGVRRAVQRLWRRRLWVPTEGPHPPPSPPLRNGSALIKIESVAEEDVDSTTEAVQRLSLAAQHPSSPAVAATTTSQDKVARQSGAGQTSNDVEGAQPTNASHVVTPLLFEPTPLWSPAARNGGGKGSADGGAAAASTAHSPLSYHAQLQLQQASRSLLSEAEVLQLVVGRPQRALDVYRLLDDVDGRLQYREEAVNAFVEAVTAVFAEWGVRGGGRR</sequence>
<dbReference type="OrthoDB" id="267646at2759"/>
<dbReference type="GeneID" id="13452847"/>